<evidence type="ECO:0000256" key="1">
    <source>
        <dbReference type="SAM" id="MobiDB-lite"/>
    </source>
</evidence>
<feature type="region of interest" description="Disordered" evidence="1">
    <location>
        <begin position="91"/>
        <end position="112"/>
    </location>
</feature>
<evidence type="ECO:0000313" key="2">
    <source>
        <dbReference type="EMBL" id="OOQ90870.1"/>
    </source>
</evidence>
<dbReference type="AlphaFoldDB" id="A0A1S9S025"/>
<comment type="caution">
    <text evidence="2">The sequence shown here is derived from an EMBL/GenBank/DDBJ whole genome shotgun (WGS) entry which is preliminary data.</text>
</comment>
<dbReference type="EMBL" id="LJBN01000035">
    <property type="protein sequence ID" value="OOQ90870.1"/>
    <property type="molecule type" value="Genomic_DNA"/>
</dbReference>
<evidence type="ECO:0000313" key="3">
    <source>
        <dbReference type="Proteomes" id="UP000190744"/>
    </source>
</evidence>
<gene>
    <name evidence="2" type="ORF">PEBR_02947</name>
</gene>
<name>A0A1S9S025_PENBI</name>
<sequence length="427" mass="48101">MSFLRGRQHWAILGLVDDVHGQEDVLSILRDIRTDFPYHLNLESAPSRDRLKRAISRRIRKMPSNIPGLYRGDAVGALYELFTLCSSDWSATGSAKPEEVSGGSCEEGSDSKSDNLFIGGGLGGYRGPFEEIIPETGYAFTPTTVNLDAHATDSVEEYAIQGDQIGLVHTNSGKYTPMDVGIHAQTSKIAENNVQPWQQRQDKYDWDWFKCQHANLIFNAFVDITWARYPRCRETIRLSDMIGTITRPSRTSLFPRARLQDRSPDGDWIRLDSISLPKLRSQLQVIRSFDQDTDAIWWSPNPLDTMRLDSTEGQSRIDNQRDLIWAVYRSFDAPWQDWRGRRLAAMSASQGKHPRFSIIIREVEDLVDIADCMDFEFDTSSTTSSVCEMFGRLGASGESVCGGDLADILSAIINEPLQPNDWASGTF</sequence>
<accession>A0A1S9S025</accession>
<organism evidence="2 3">
    <name type="scientific">Penicillium brasilianum</name>
    <dbReference type="NCBI Taxonomy" id="104259"/>
    <lineage>
        <taxon>Eukaryota</taxon>
        <taxon>Fungi</taxon>
        <taxon>Dikarya</taxon>
        <taxon>Ascomycota</taxon>
        <taxon>Pezizomycotina</taxon>
        <taxon>Eurotiomycetes</taxon>
        <taxon>Eurotiomycetidae</taxon>
        <taxon>Eurotiales</taxon>
        <taxon>Aspergillaceae</taxon>
        <taxon>Penicillium</taxon>
    </lineage>
</organism>
<proteinExistence type="predicted"/>
<protein>
    <submittedName>
        <fullName evidence="2">Uncharacterized protein</fullName>
    </submittedName>
</protein>
<dbReference type="Proteomes" id="UP000190744">
    <property type="component" value="Unassembled WGS sequence"/>
</dbReference>
<reference evidence="3" key="1">
    <citation type="submission" date="2015-09" db="EMBL/GenBank/DDBJ databases">
        <authorList>
            <person name="Fill T.P."/>
            <person name="Baretta J.F."/>
            <person name="de Almeida L.G."/>
            <person name="Rocha M."/>
            <person name="de Souza D.H."/>
            <person name="Malavazi I."/>
            <person name="Cerdeira L.T."/>
            <person name="Hong H."/>
            <person name="Samborskyy M."/>
            <person name="de Vasconcelos A.T."/>
            <person name="Leadlay P."/>
            <person name="Rodrigues-Filho E."/>
        </authorList>
    </citation>
    <scope>NUCLEOTIDE SEQUENCE [LARGE SCALE GENOMIC DNA]</scope>
    <source>
        <strain evidence="3">LaBioMMi 136</strain>
    </source>
</reference>